<reference evidence="4 5" key="1">
    <citation type="submission" date="2020-02" db="EMBL/GenBank/DDBJ databases">
        <title>Characterization of phylogenetic diversity of novel bifidobacterial species isolated in Czech ZOOs.</title>
        <authorList>
            <person name="Lugli G.A."/>
            <person name="Vera N.B."/>
            <person name="Ventura M."/>
        </authorList>
    </citation>
    <scope>NUCLEOTIDE SEQUENCE [LARGE SCALE GENOMIC DNA]</scope>
    <source>
        <strain evidence="4 5">DSM 109957</strain>
    </source>
</reference>
<feature type="transmembrane region" description="Helical" evidence="2">
    <location>
        <begin position="159"/>
        <end position="179"/>
    </location>
</feature>
<feature type="transmembrane region" description="Helical" evidence="2">
    <location>
        <begin position="215"/>
        <end position="236"/>
    </location>
</feature>
<feature type="region of interest" description="Disordered" evidence="1">
    <location>
        <begin position="17"/>
        <end position="52"/>
    </location>
</feature>
<feature type="transmembrane region" description="Helical" evidence="2">
    <location>
        <begin position="81"/>
        <end position="101"/>
    </location>
</feature>
<gene>
    <name evidence="4" type="ORF">G1C95_2269</name>
</gene>
<name>A0A7Y0ETI0_9BIFI</name>
<evidence type="ECO:0000259" key="3">
    <source>
        <dbReference type="Pfam" id="PF00884"/>
    </source>
</evidence>
<keyword evidence="2" id="KW-1133">Transmembrane helix</keyword>
<evidence type="ECO:0000313" key="5">
    <source>
        <dbReference type="Proteomes" id="UP000532194"/>
    </source>
</evidence>
<evidence type="ECO:0000313" key="4">
    <source>
        <dbReference type="EMBL" id="NMM95081.1"/>
    </source>
</evidence>
<keyword evidence="2" id="KW-0812">Transmembrane</keyword>
<comment type="caution">
    <text evidence="4">The sequence shown here is derived from an EMBL/GenBank/DDBJ whole genome shotgun (WGS) entry which is preliminary data.</text>
</comment>
<keyword evidence="5" id="KW-1185">Reference proteome</keyword>
<dbReference type="GO" id="GO:0016740">
    <property type="term" value="F:transferase activity"/>
    <property type="evidence" value="ECO:0007669"/>
    <property type="project" value="UniProtKB-KW"/>
</dbReference>
<sequence length="746" mass="83544">MNDDYIAYLTKQGLQLNAPQRDETSAEASSTITQKQKQEQDQQQAQDSPQPRDWKALTKSYALSAWHGIRWAWGKRPRLSFALYFMVFMLVTALSVLLLQASVYESSDQNSEGGTLHYIIEQVDQFVSQIWLNHQYQAILNFLVLGLIYLTLILVLNRFWISTAIFGSAMAAFAVANYFKVQLRGEPLIPSDLNFVASGNTGEIMSFVPKSGEGLVNTAISALIWFVGICIALQILDRRGALIPVRWRPSRFLQAPNIVAACARVLTAGLSVLLTFTLVWNLGIPGSWARQWAATLSDAPQPWNGMGDAMNNGPAMNFLRLVHTKVMDKPESYSKQTMEDLAERYAKKADSINQTREHNLTDSTVIMILSESFSDPTRVPGITFNEDPMPNIRNVKNTTTSGLMLSPGYGGGTANIEYQALTGLDMGNYDPSLQIAYQQLVPKQQWTPTFNQLWNQEYGDQASIALHPYYRAMYFRNTNYKKYGFSQFWAVDGDYKMENLSPIDSAWYASDQSTYQNVLNAIDTDSSDQQFLQVVTMQNHLPYDDWYQNNEFKELDTSEGLSEDERTSVDTYAKGVNITDQETAAFLEQLDQIDKPITVIFYGDHLPGIYSSAAQDQSNTTNLHETDYFIWSNAASGSQGTKLSDETAGYTSSNYFMAQAAEHMNAKVTPYLAFLTEMHQAIAAISTPTASAESGDNPTYMDNAGNVILPEDLSQGAQDMLADYLLIQYDLSAGKHYLKDTDFMGM</sequence>
<feature type="domain" description="Sulfatase N-terminal" evidence="3">
    <location>
        <begin position="364"/>
        <end position="665"/>
    </location>
</feature>
<feature type="transmembrane region" description="Helical" evidence="2">
    <location>
        <begin position="257"/>
        <end position="280"/>
    </location>
</feature>
<dbReference type="Gene3D" id="3.40.720.10">
    <property type="entry name" value="Alkaline Phosphatase, subunit A"/>
    <property type="match status" value="1"/>
</dbReference>
<proteinExistence type="predicted"/>
<dbReference type="Pfam" id="PF00884">
    <property type="entry name" value="Sulfatase"/>
    <property type="match status" value="1"/>
</dbReference>
<evidence type="ECO:0000256" key="1">
    <source>
        <dbReference type="SAM" id="MobiDB-lite"/>
    </source>
</evidence>
<dbReference type="InterPro" id="IPR000917">
    <property type="entry name" value="Sulfatase_N"/>
</dbReference>
<dbReference type="Proteomes" id="UP000532194">
    <property type="component" value="Unassembled WGS sequence"/>
</dbReference>
<dbReference type="RefSeq" id="WP_240947547.1">
    <property type="nucleotide sequence ID" value="NZ_JAAIII010000008.1"/>
</dbReference>
<keyword evidence="2" id="KW-0472">Membrane</keyword>
<dbReference type="InterPro" id="IPR017850">
    <property type="entry name" value="Alkaline_phosphatase_core_sf"/>
</dbReference>
<dbReference type="SUPFAM" id="SSF53649">
    <property type="entry name" value="Alkaline phosphatase-like"/>
    <property type="match status" value="1"/>
</dbReference>
<keyword evidence="4" id="KW-0808">Transferase</keyword>
<dbReference type="EMBL" id="JAAIII010000008">
    <property type="protein sequence ID" value="NMM95081.1"/>
    <property type="molecule type" value="Genomic_DNA"/>
</dbReference>
<evidence type="ECO:0000256" key="2">
    <source>
        <dbReference type="SAM" id="Phobius"/>
    </source>
</evidence>
<protein>
    <submittedName>
        <fullName evidence="4">Phosphoglycerol transferase</fullName>
    </submittedName>
</protein>
<dbReference type="CDD" id="cd16015">
    <property type="entry name" value="LTA_synthase"/>
    <property type="match status" value="1"/>
</dbReference>
<feature type="transmembrane region" description="Helical" evidence="2">
    <location>
        <begin position="134"/>
        <end position="152"/>
    </location>
</feature>
<dbReference type="AlphaFoldDB" id="A0A7Y0ETI0"/>
<organism evidence="4 5">
    <name type="scientific">Bifidobacterium oedipodis</name>
    <dbReference type="NCBI Taxonomy" id="2675322"/>
    <lineage>
        <taxon>Bacteria</taxon>
        <taxon>Bacillati</taxon>
        <taxon>Actinomycetota</taxon>
        <taxon>Actinomycetes</taxon>
        <taxon>Bifidobacteriales</taxon>
        <taxon>Bifidobacteriaceae</taxon>
        <taxon>Bifidobacterium</taxon>
    </lineage>
</organism>
<accession>A0A7Y0ETI0</accession>